<dbReference type="RefSeq" id="WP_015229314.1">
    <property type="nucleotide sequence ID" value="NC_019780.1"/>
</dbReference>
<name>K9YUX7_DACS8</name>
<dbReference type="SUPFAM" id="SSF53187">
    <property type="entry name" value="Zn-dependent exopeptidases"/>
    <property type="match status" value="1"/>
</dbReference>
<dbReference type="GO" id="GO:0006508">
    <property type="term" value="P:proteolysis"/>
    <property type="evidence" value="ECO:0007669"/>
    <property type="project" value="InterPro"/>
</dbReference>
<gene>
    <name evidence="2" type="ORF">Dacsa_1648</name>
</gene>
<dbReference type="Proteomes" id="UP000010482">
    <property type="component" value="Chromosome"/>
</dbReference>
<keyword evidence="2" id="KW-0031">Aminopeptidase</keyword>
<keyword evidence="3" id="KW-1185">Reference proteome</keyword>
<dbReference type="InterPro" id="IPR007484">
    <property type="entry name" value="Peptidase_M28"/>
</dbReference>
<evidence type="ECO:0000313" key="3">
    <source>
        <dbReference type="Proteomes" id="UP000010482"/>
    </source>
</evidence>
<reference evidence="2" key="1">
    <citation type="submission" date="2012-04" db="EMBL/GenBank/DDBJ databases">
        <title>Finished genome of Dactylococcopsis salina PCC 8305.</title>
        <authorList>
            <consortium name="US DOE Joint Genome Institute"/>
            <person name="Gugger M."/>
            <person name="Coursin T."/>
            <person name="Rippka R."/>
            <person name="Tandeau De Marsac N."/>
            <person name="Huntemann M."/>
            <person name="Wei C.-L."/>
            <person name="Han J."/>
            <person name="Detter J.C."/>
            <person name="Han C."/>
            <person name="Tapia R."/>
            <person name="Daligault H."/>
            <person name="Chen A."/>
            <person name="Krypides N."/>
            <person name="Mavromatis K."/>
            <person name="Markowitz V."/>
            <person name="Szeto E."/>
            <person name="Ivanova N."/>
            <person name="Ovchinnikova G."/>
            <person name="Pagani I."/>
            <person name="Pati A."/>
            <person name="Goodwin L."/>
            <person name="Peters L."/>
            <person name="Pitluck S."/>
            <person name="Woyke T."/>
            <person name="Kerfeld C."/>
        </authorList>
    </citation>
    <scope>NUCLEOTIDE SEQUENCE [LARGE SCALE GENOMIC DNA]</scope>
    <source>
        <strain evidence="2">PCC 8305</strain>
    </source>
</reference>
<dbReference type="AlphaFoldDB" id="K9YUX7"/>
<dbReference type="PANTHER" id="PTHR12147:SF26">
    <property type="entry name" value="PEPTIDASE M28 DOMAIN-CONTAINING PROTEIN"/>
    <property type="match status" value="1"/>
</dbReference>
<dbReference type="eggNOG" id="COG2234">
    <property type="taxonomic scope" value="Bacteria"/>
</dbReference>
<accession>K9YUX7</accession>
<evidence type="ECO:0000313" key="2">
    <source>
        <dbReference type="EMBL" id="AFZ50317.1"/>
    </source>
</evidence>
<keyword evidence="2" id="KW-0645">Protease</keyword>
<dbReference type="PANTHER" id="PTHR12147">
    <property type="entry name" value="METALLOPEPTIDASE M28 FAMILY MEMBER"/>
    <property type="match status" value="1"/>
</dbReference>
<dbReference type="Pfam" id="PF04389">
    <property type="entry name" value="Peptidase_M28"/>
    <property type="match status" value="1"/>
</dbReference>
<dbReference type="EMBL" id="CP003944">
    <property type="protein sequence ID" value="AFZ50317.1"/>
    <property type="molecule type" value="Genomic_DNA"/>
</dbReference>
<dbReference type="GO" id="GO:0008235">
    <property type="term" value="F:metalloexopeptidase activity"/>
    <property type="evidence" value="ECO:0007669"/>
    <property type="project" value="InterPro"/>
</dbReference>
<dbReference type="InterPro" id="IPR045175">
    <property type="entry name" value="M28_fam"/>
</dbReference>
<keyword evidence="2" id="KW-0378">Hydrolase</keyword>
<dbReference type="STRING" id="13035.Dacsa_1648"/>
<dbReference type="Gene3D" id="3.40.630.10">
    <property type="entry name" value="Zn peptidases"/>
    <property type="match status" value="1"/>
</dbReference>
<dbReference type="KEGG" id="dsl:Dacsa_1648"/>
<dbReference type="PATRIC" id="fig|13035.3.peg.1854"/>
<evidence type="ECO:0000259" key="1">
    <source>
        <dbReference type="Pfam" id="PF04389"/>
    </source>
</evidence>
<dbReference type="OrthoDB" id="9762302at2"/>
<dbReference type="GO" id="GO:0004177">
    <property type="term" value="F:aminopeptidase activity"/>
    <property type="evidence" value="ECO:0007669"/>
    <property type="project" value="UniProtKB-KW"/>
</dbReference>
<proteinExistence type="predicted"/>
<dbReference type="HOGENOM" id="CLU_048743_0_0_3"/>
<sequence length="283" mass="32032">MNLKARLKGHLEQIVRDRHPYFSSGGHFYVQQYLCEQFQQWGKLETHEFSFNGETHKNYIFNLSADRATDHPPIILAAHYDGVPGTAGADDNATGVAVLLELIREFVDNPLPIPLRFIAFDLEEYGMIGSEIYAEELKEKREKVSLMFSLEMLGYCSQEPNSQVYPPLIENFYPNTGNFIAFVGNLGTTKEARFFAGEMRKSGTPSEWLSVPLSGNLLPETRLSDHSPFWDQGYKAMMVTDTSFLRNPNYHQPSDSIETLDLDFLTGVCEGLIAGLRVFANQE</sequence>
<organism evidence="2 3">
    <name type="scientific">Dactylococcopsis salina (strain PCC 8305)</name>
    <name type="common">Myxobactron salinum</name>
    <dbReference type="NCBI Taxonomy" id="13035"/>
    <lineage>
        <taxon>Bacteria</taxon>
        <taxon>Bacillati</taxon>
        <taxon>Cyanobacteriota</taxon>
        <taxon>Cyanophyceae</taxon>
        <taxon>Nodosilineales</taxon>
        <taxon>Cymatolegaceae</taxon>
        <taxon>Dactylococcopsis</taxon>
    </lineage>
</organism>
<feature type="domain" description="Peptidase M28" evidence="1">
    <location>
        <begin position="63"/>
        <end position="266"/>
    </location>
</feature>
<protein>
    <submittedName>
        <fullName evidence="2">Aminopeptidase</fullName>
    </submittedName>
</protein>